<sequence length="295" mass="32326">MHNPSIILYSDCPYWRHVKFSGKTTILLVPVHSLLESLCNSEPLPSDRAARTLTLRTVHATRTRVVSSSVPQFDPRFRCAIRLSPRKPALQAFIPQPGKSFALDPIRRISGVASCDKAVILSHLPKSNGAYVQRRIPALSRPRFLRVCILPAADPFYRLSPTLLCFTSHRPARGPSVLAAKAMFGAPKGASARALAPRRGSVGAAESARLHIPPAVTAADSLRAILPPGRSPRLGRGFGLTPTLLHDFLRPPSSIFRRVELNIHSHKRELVTAFLPSPYAVIFTFITLLVKVSPP</sequence>
<comment type="caution">
    <text evidence="1">The sequence shown here is derived from an EMBL/GenBank/DDBJ whole genome shotgun (WGS) entry which is preliminary data.</text>
</comment>
<reference evidence="1" key="1">
    <citation type="submission" date="2023-03" db="EMBL/GenBank/DDBJ databases">
        <title>Massive genome expansion in bonnet fungi (Mycena s.s.) driven by repeated elements and novel gene families across ecological guilds.</title>
        <authorList>
            <consortium name="Lawrence Berkeley National Laboratory"/>
            <person name="Harder C.B."/>
            <person name="Miyauchi S."/>
            <person name="Viragh M."/>
            <person name="Kuo A."/>
            <person name="Thoen E."/>
            <person name="Andreopoulos B."/>
            <person name="Lu D."/>
            <person name="Skrede I."/>
            <person name="Drula E."/>
            <person name="Henrissat B."/>
            <person name="Morin E."/>
            <person name="Kohler A."/>
            <person name="Barry K."/>
            <person name="LaButti K."/>
            <person name="Morin E."/>
            <person name="Salamov A."/>
            <person name="Lipzen A."/>
            <person name="Mereny Z."/>
            <person name="Hegedus B."/>
            <person name="Baldrian P."/>
            <person name="Stursova M."/>
            <person name="Weitz H."/>
            <person name="Taylor A."/>
            <person name="Grigoriev I.V."/>
            <person name="Nagy L.G."/>
            <person name="Martin F."/>
            <person name="Kauserud H."/>
        </authorList>
    </citation>
    <scope>NUCLEOTIDE SEQUENCE</scope>
    <source>
        <strain evidence="1">CBHHK067</strain>
    </source>
</reference>
<dbReference type="Proteomes" id="UP001221757">
    <property type="component" value="Unassembled WGS sequence"/>
</dbReference>
<name>A0AAD7D9G4_MYCRO</name>
<proteinExistence type="predicted"/>
<evidence type="ECO:0000313" key="2">
    <source>
        <dbReference type="Proteomes" id="UP001221757"/>
    </source>
</evidence>
<dbReference type="EMBL" id="JARKIE010000122">
    <property type="protein sequence ID" value="KAJ7681105.1"/>
    <property type="molecule type" value="Genomic_DNA"/>
</dbReference>
<organism evidence="1 2">
    <name type="scientific">Mycena rosella</name>
    <name type="common">Pink bonnet</name>
    <name type="synonym">Agaricus rosellus</name>
    <dbReference type="NCBI Taxonomy" id="1033263"/>
    <lineage>
        <taxon>Eukaryota</taxon>
        <taxon>Fungi</taxon>
        <taxon>Dikarya</taxon>
        <taxon>Basidiomycota</taxon>
        <taxon>Agaricomycotina</taxon>
        <taxon>Agaricomycetes</taxon>
        <taxon>Agaricomycetidae</taxon>
        <taxon>Agaricales</taxon>
        <taxon>Marasmiineae</taxon>
        <taxon>Mycenaceae</taxon>
        <taxon>Mycena</taxon>
    </lineage>
</organism>
<accession>A0AAD7D9G4</accession>
<protein>
    <submittedName>
        <fullName evidence="1">Uncharacterized protein</fullName>
    </submittedName>
</protein>
<dbReference type="AlphaFoldDB" id="A0AAD7D9G4"/>
<evidence type="ECO:0000313" key="1">
    <source>
        <dbReference type="EMBL" id="KAJ7681105.1"/>
    </source>
</evidence>
<gene>
    <name evidence="1" type="ORF">B0H17DRAFT_1206047</name>
</gene>
<keyword evidence="2" id="KW-1185">Reference proteome</keyword>